<dbReference type="RefSeq" id="WP_182415405.1">
    <property type="nucleotide sequence ID" value="NZ_CP055153.1"/>
</dbReference>
<proteinExistence type="predicted"/>
<name>A0A7L7L5W9_9BACT</name>
<organism evidence="4 5">
    <name type="scientific">Adhaeribacter radiodurans</name>
    <dbReference type="NCBI Taxonomy" id="2745197"/>
    <lineage>
        <taxon>Bacteria</taxon>
        <taxon>Pseudomonadati</taxon>
        <taxon>Bacteroidota</taxon>
        <taxon>Cytophagia</taxon>
        <taxon>Cytophagales</taxon>
        <taxon>Hymenobacteraceae</taxon>
        <taxon>Adhaeribacter</taxon>
    </lineage>
</organism>
<dbReference type="InterPro" id="IPR045800">
    <property type="entry name" value="HMBD"/>
</dbReference>
<dbReference type="EMBL" id="CP055153">
    <property type="protein sequence ID" value="QMU28217.1"/>
    <property type="molecule type" value="Genomic_DNA"/>
</dbReference>
<dbReference type="GO" id="GO:0046872">
    <property type="term" value="F:metal ion binding"/>
    <property type="evidence" value="ECO:0007669"/>
    <property type="project" value="InterPro"/>
</dbReference>
<dbReference type="AlphaFoldDB" id="A0A7L7L5W9"/>
<protein>
    <recommendedName>
        <fullName evidence="3">Heavy metal binding domain-containing protein</fullName>
    </recommendedName>
</protein>
<sequence length="92" mass="9749">MKVILFNICFVLIGLTAFTACNNGGSTQNTTEQTTVKADSSQQTGSDLAAAEYSCPMHPEVTSNEPGKCSKCGMNLEKVAAADHEHTDGDQH</sequence>
<dbReference type="Pfam" id="PF19335">
    <property type="entry name" value="HMBD"/>
    <property type="match status" value="1"/>
</dbReference>
<gene>
    <name evidence="4" type="ORF">HUW48_09265</name>
</gene>
<evidence type="ECO:0000313" key="5">
    <source>
        <dbReference type="Proteomes" id="UP000514509"/>
    </source>
</evidence>
<keyword evidence="5" id="KW-1185">Reference proteome</keyword>
<evidence type="ECO:0000313" key="4">
    <source>
        <dbReference type="EMBL" id="QMU28217.1"/>
    </source>
</evidence>
<feature type="chain" id="PRO_5029560539" description="Heavy metal binding domain-containing protein" evidence="2">
    <location>
        <begin position="20"/>
        <end position="92"/>
    </location>
</feature>
<reference evidence="4 5" key="1">
    <citation type="submission" date="2020-08" db="EMBL/GenBank/DDBJ databases">
        <title>Adhaeribacter dokdonensis sp. nov., isolated from the rhizosphere of Elymus tsukushiensis, a plant native to the Dokdo Islands, Republic of Korea.</title>
        <authorList>
            <person name="Ghim S.Y."/>
        </authorList>
    </citation>
    <scope>NUCLEOTIDE SEQUENCE [LARGE SCALE GENOMIC DNA]</scope>
    <source>
        <strain evidence="4 5">KUDC8001</strain>
    </source>
</reference>
<feature type="region of interest" description="Disordered" evidence="1">
    <location>
        <begin position="25"/>
        <end position="45"/>
    </location>
</feature>
<evidence type="ECO:0000256" key="2">
    <source>
        <dbReference type="SAM" id="SignalP"/>
    </source>
</evidence>
<feature type="signal peptide" evidence="2">
    <location>
        <begin position="1"/>
        <end position="19"/>
    </location>
</feature>
<keyword evidence="2" id="KW-0732">Signal</keyword>
<evidence type="ECO:0000259" key="3">
    <source>
        <dbReference type="Pfam" id="PF19335"/>
    </source>
</evidence>
<evidence type="ECO:0000256" key="1">
    <source>
        <dbReference type="SAM" id="MobiDB-lite"/>
    </source>
</evidence>
<dbReference type="Proteomes" id="UP000514509">
    <property type="component" value="Chromosome"/>
</dbReference>
<dbReference type="PROSITE" id="PS51257">
    <property type="entry name" value="PROKAR_LIPOPROTEIN"/>
    <property type="match status" value="1"/>
</dbReference>
<feature type="domain" description="Heavy metal binding" evidence="3">
    <location>
        <begin position="53"/>
        <end position="79"/>
    </location>
</feature>
<accession>A0A7L7L5W9</accession>
<dbReference type="KEGG" id="add:HUW48_09265"/>